<feature type="transmembrane region" description="Helical" evidence="1">
    <location>
        <begin position="6"/>
        <end position="28"/>
    </location>
</feature>
<organism evidence="2 3">
    <name type="scientific">Streptomyces glomeratus</name>
    <dbReference type="NCBI Taxonomy" id="284452"/>
    <lineage>
        <taxon>Bacteria</taxon>
        <taxon>Bacillati</taxon>
        <taxon>Actinomycetota</taxon>
        <taxon>Actinomycetes</taxon>
        <taxon>Kitasatosporales</taxon>
        <taxon>Streptomycetaceae</taxon>
        <taxon>Streptomyces</taxon>
    </lineage>
</organism>
<keyword evidence="1" id="KW-1133">Transmembrane helix</keyword>
<dbReference type="Proteomes" id="UP001501532">
    <property type="component" value="Unassembled WGS sequence"/>
</dbReference>
<feature type="transmembrane region" description="Helical" evidence="1">
    <location>
        <begin position="66"/>
        <end position="87"/>
    </location>
</feature>
<evidence type="ECO:0000256" key="1">
    <source>
        <dbReference type="SAM" id="Phobius"/>
    </source>
</evidence>
<comment type="caution">
    <text evidence="2">The sequence shown here is derived from an EMBL/GenBank/DDBJ whole genome shotgun (WGS) entry which is preliminary data.</text>
</comment>
<feature type="transmembrane region" description="Helical" evidence="1">
    <location>
        <begin position="35"/>
        <end position="54"/>
    </location>
</feature>
<evidence type="ECO:0008006" key="4">
    <source>
        <dbReference type="Google" id="ProtNLM"/>
    </source>
</evidence>
<gene>
    <name evidence="2" type="ORF">GCM10010448_63740</name>
</gene>
<proteinExistence type="predicted"/>
<accession>A0ABP6M1J1</accession>
<dbReference type="EMBL" id="BAAAUF010000073">
    <property type="protein sequence ID" value="GAA3072136.1"/>
    <property type="molecule type" value="Genomic_DNA"/>
</dbReference>
<keyword evidence="3" id="KW-1185">Reference proteome</keyword>
<keyword evidence="1" id="KW-0812">Transmembrane</keyword>
<keyword evidence="1" id="KW-0472">Membrane</keyword>
<reference evidence="3" key="1">
    <citation type="journal article" date="2019" name="Int. J. Syst. Evol. Microbiol.">
        <title>The Global Catalogue of Microorganisms (GCM) 10K type strain sequencing project: providing services to taxonomists for standard genome sequencing and annotation.</title>
        <authorList>
            <consortium name="The Broad Institute Genomics Platform"/>
            <consortium name="The Broad Institute Genome Sequencing Center for Infectious Disease"/>
            <person name="Wu L."/>
            <person name="Ma J."/>
        </authorList>
    </citation>
    <scope>NUCLEOTIDE SEQUENCE [LARGE SCALE GENOMIC DNA]</scope>
    <source>
        <strain evidence="3">JCM 9091</strain>
    </source>
</reference>
<sequence>MLARLPLHWLLLLAALATVVLGLGVQWVFRRPKALALYLAISVGCCLGMIAVGARQYQHWTTSQMLILYSFSWLGLAIGFFPSRKLLRQYAEDRRRGLKPENIEYPARYRAPLLISVIVMELLGFILSS</sequence>
<protein>
    <recommendedName>
        <fullName evidence="4">DUF5134 domain-containing protein</fullName>
    </recommendedName>
</protein>
<feature type="transmembrane region" description="Helical" evidence="1">
    <location>
        <begin position="107"/>
        <end position="127"/>
    </location>
</feature>
<evidence type="ECO:0000313" key="3">
    <source>
        <dbReference type="Proteomes" id="UP001501532"/>
    </source>
</evidence>
<dbReference type="RefSeq" id="WP_234512654.1">
    <property type="nucleotide sequence ID" value="NZ_BAAAUF010000073.1"/>
</dbReference>
<evidence type="ECO:0000313" key="2">
    <source>
        <dbReference type="EMBL" id="GAA3072136.1"/>
    </source>
</evidence>
<name>A0ABP6M1J1_9ACTN</name>